<evidence type="ECO:0000313" key="4">
    <source>
        <dbReference type="EMBL" id="ELR24550.1"/>
    </source>
</evidence>
<dbReference type="RefSeq" id="XP_004356450.1">
    <property type="nucleotide sequence ID" value="XM_004356397.1"/>
</dbReference>
<dbReference type="Proteomes" id="UP000011083">
    <property type="component" value="Unassembled WGS sequence"/>
</dbReference>
<feature type="region of interest" description="Disordered" evidence="2">
    <location>
        <begin position="323"/>
        <end position="352"/>
    </location>
</feature>
<dbReference type="GeneID" id="14925570"/>
<dbReference type="InterPro" id="IPR037278">
    <property type="entry name" value="ARFGAP/RecO"/>
</dbReference>
<feature type="compositionally biased region" description="Low complexity" evidence="2">
    <location>
        <begin position="326"/>
        <end position="352"/>
    </location>
</feature>
<dbReference type="CDD" id="cd08838">
    <property type="entry name" value="ArfGap_AGFG"/>
    <property type="match status" value="1"/>
</dbReference>
<dbReference type="PANTHER" id="PTHR46085">
    <property type="entry name" value="ARFGAP/RECO-RELATED"/>
    <property type="match status" value="1"/>
</dbReference>
<dbReference type="SMART" id="SM00105">
    <property type="entry name" value="ArfGap"/>
    <property type="match status" value="1"/>
</dbReference>
<dbReference type="PRINTS" id="PR00405">
    <property type="entry name" value="REVINTRACTNG"/>
</dbReference>
<dbReference type="InterPro" id="IPR044820">
    <property type="entry name" value="AGD14-like"/>
</dbReference>
<dbReference type="EMBL" id="KB007811">
    <property type="protein sequence ID" value="ELR24550.1"/>
    <property type="molecule type" value="Genomic_DNA"/>
</dbReference>
<dbReference type="InterPro" id="IPR001164">
    <property type="entry name" value="ArfGAP_dom"/>
</dbReference>
<organism evidence="4 5">
    <name type="scientific">Acanthamoeba castellanii (strain ATCC 30010 / Neff)</name>
    <dbReference type="NCBI Taxonomy" id="1257118"/>
    <lineage>
        <taxon>Eukaryota</taxon>
        <taxon>Amoebozoa</taxon>
        <taxon>Discosea</taxon>
        <taxon>Longamoebia</taxon>
        <taxon>Centramoebida</taxon>
        <taxon>Acanthamoebidae</taxon>
        <taxon>Acanthamoeba</taxon>
    </lineage>
</organism>
<evidence type="ECO:0000256" key="2">
    <source>
        <dbReference type="SAM" id="MobiDB-lite"/>
    </source>
</evidence>
<keyword evidence="1" id="KW-0862">Zinc</keyword>
<dbReference type="PANTHER" id="PTHR46085:SF3">
    <property type="entry name" value="ARF GTPASE ACTIVATING PROTEIN"/>
    <property type="match status" value="1"/>
</dbReference>
<dbReference type="OMA" id="SMRVKSV"/>
<accession>L8HHA4</accession>
<sequence>MNKKQLDEKHQKILRKLLTLPENKKCFDCSEKGPFYACTTLGTFVCTTCSGIHREFQHHVKSISMASFKPEEVQFLEEMGNGEIWLAYWTPSDYPEPESTDRARVREFMKLKYERKKWHDEEPPRVEPIESILGRDIPPISITHNINLPLGNNGGISGLESVFTHPEPTKNPMGSTVWPPPAGGVAPAPHMGGGPGMMPAGGMGAFPQGGAVPFQQVSPQGAGMMMPPHIGPGAGAPGMVAAYPGAPVMHPGMGGSMPPAAAMGHNPFLAGPASGPTSGGVLAPAPYGSSGPGGAPAAHAKQNDASCWLFLCPSAVRGPGIGMAASSPSPSHSPFFPTATGPTPLSPALSPAMAPNPFASSAPAYSSGGFPSPPAAGSNGTNAGFNPFGSLI</sequence>
<feature type="domain" description="Arf-GAP" evidence="3">
    <location>
        <begin position="11"/>
        <end position="126"/>
    </location>
</feature>
<dbReference type="GO" id="GO:0008270">
    <property type="term" value="F:zinc ion binding"/>
    <property type="evidence" value="ECO:0007669"/>
    <property type="project" value="UniProtKB-KW"/>
</dbReference>
<proteinExistence type="predicted"/>
<evidence type="ECO:0000259" key="3">
    <source>
        <dbReference type="PROSITE" id="PS50115"/>
    </source>
</evidence>
<dbReference type="STRING" id="1257118.L8HHA4"/>
<evidence type="ECO:0000313" key="5">
    <source>
        <dbReference type="Proteomes" id="UP000011083"/>
    </source>
</evidence>
<keyword evidence="5" id="KW-1185">Reference proteome</keyword>
<name>L8HHA4_ACACF</name>
<dbReference type="InterPro" id="IPR038508">
    <property type="entry name" value="ArfGAP_dom_sf"/>
</dbReference>
<keyword evidence="1" id="KW-0479">Metal-binding</keyword>
<gene>
    <name evidence="4" type="ORF">ACA1_171230</name>
</gene>
<dbReference type="Gene3D" id="1.10.220.150">
    <property type="entry name" value="Arf GTPase activating protein"/>
    <property type="match status" value="1"/>
</dbReference>
<dbReference type="PROSITE" id="PS50115">
    <property type="entry name" value="ARFGAP"/>
    <property type="match status" value="1"/>
</dbReference>
<evidence type="ECO:0000256" key="1">
    <source>
        <dbReference type="PROSITE-ProRule" id="PRU00288"/>
    </source>
</evidence>
<dbReference type="GO" id="GO:0005096">
    <property type="term" value="F:GTPase activator activity"/>
    <property type="evidence" value="ECO:0007669"/>
    <property type="project" value="InterPro"/>
</dbReference>
<dbReference type="AlphaFoldDB" id="L8HHA4"/>
<dbReference type="OrthoDB" id="6036at2759"/>
<protein>
    <submittedName>
        <fullName evidence="4">Arf GTPase activating protein</fullName>
    </submittedName>
</protein>
<dbReference type="VEuPathDB" id="AmoebaDB:ACA1_171230"/>
<dbReference type="SUPFAM" id="SSF57863">
    <property type="entry name" value="ArfGap/RecO-like zinc finger"/>
    <property type="match status" value="1"/>
</dbReference>
<dbReference type="Pfam" id="PF01412">
    <property type="entry name" value="ArfGap"/>
    <property type="match status" value="1"/>
</dbReference>
<dbReference type="KEGG" id="acan:ACA1_171230"/>
<reference evidence="4 5" key="1">
    <citation type="journal article" date="2013" name="Genome Biol.">
        <title>Genome of Acanthamoeba castellanii highlights extensive lateral gene transfer and early evolution of tyrosine kinase signaling.</title>
        <authorList>
            <person name="Clarke M."/>
            <person name="Lohan A.J."/>
            <person name="Liu B."/>
            <person name="Lagkouvardos I."/>
            <person name="Roy S."/>
            <person name="Zafar N."/>
            <person name="Bertelli C."/>
            <person name="Schilde C."/>
            <person name="Kianianmomeni A."/>
            <person name="Burglin T.R."/>
            <person name="Frech C."/>
            <person name="Turcotte B."/>
            <person name="Kopec K.O."/>
            <person name="Synnott J.M."/>
            <person name="Choo C."/>
            <person name="Paponov I."/>
            <person name="Finkler A."/>
            <person name="Soon Heng Tan C."/>
            <person name="Hutchins A.P."/>
            <person name="Weinmeier T."/>
            <person name="Rattei T."/>
            <person name="Chu J.S."/>
            <person name="Gimenez G."/>
            <person name="Irimia M."/>
            <person name="Rigden D.J."/>
            <person name="Fitzpatrick D.A."/>
            <person name="Lorenzo-Morales J."/>
            <person name="Bateman A."/>
            <person name="Chiu C.H."/>
            <person name="Tang P."/>
            <person name="Hegemann P."/>
            <person name="Fromm H."/>
            <person name="Raoult D."/>
            <person name="Greub G."/>
            <person name="Miranda-Saavedra D."/>
            <person name="Chen N."/>
            <person name="Nash P."/>
            <person name="Ginger M.L."/>
            <person name="Horn M."/>
            <person name="Schaap P."/>
            <person name="Caler L."/>
            <person name="Loftus B."/>
        </authorList>
    </citation>
    <scope>NUCLEOTIDE SEQUENCE [LARGE SCALE GENOMIC DNA]</scope>
    <source>
        <strain evidence="4 5">Neff</strain>
    </source>
</reference>
<keyword evidence="1" id="KW-0863">Zinc-finger</keyword>